<evidence type="ECO:0000256" key="8">
    <source>
        <dbReference type="ARBA" id="ARBA00066536"/>
    </source>
</evidence>
<dbReference type="AlphaFoldDB" id="A0A380P9M8"/>
<feature type="domain" description="FAD-dependent oxidoreductase 2 FAD-binding" evidence="11">
    <location>
        <begin position="13"/>
        <end position="494"/>
    </location>
</feature>
<dbReference type="EMBL" id="UHID01000008">
    <property type="protein sequence ID" value="SUP61920.1"/>
    <property type="molecule type" value="Genomic_DNA"/>
</dbReference>
<keyword evidence="5" id="KW-0753">Steroid metabolism</keyword>
<organism evidence="12 13">
    <name type="scientific">Streptomyces griseus</name>
    <dbReference type="NCBI Taxonomy" id="1911"/>
    <lineage>
        <taxon>Bacteria</taxon>
        <taxon>Bacillati</taxon>
        <taxon>Actinomycetota</taxon>
        <taxon>Actinomycetes</taxon>
        <taxon>Kitasatosporales</taxon>
        <taxon>Streptomycetaceae</taxon>
        <taxon>Streptomyces</taxon>
    </lineage>
</organism>
<evidence type="ECO:0000259" key="11">
    <source>
        <dbReference type="Pfam" id="PF00890"/>
    </source>
</evidence>
<keyword evidence="3" id="KW-0274">FAD</keyword>
<dbReference type="FunFam" id="3.50.50.60:FF:000208">
    <property type="entry name" value="3-ketosteroid dehydrogenase"/>
    <property type="match status" value="1"/>
</dbReference>
<dbReference type="GO" id="GO:0008202">
    <property type="term" value="P:steroid metabolic process"/>
    <property type="evidence" value="ECO:0007669"/>
    <property type="project" value="UniProtKB-KW"/>
</dbReference>
<dbReference type="InterPro" id="IPR036188">
    <property type="entry name" value="FAD/NAD-bd_sf"/>
</dbReference>
<keyword evidence="5" id="KW-0443">Lipid metabolism</keyword>
<accession>A0A380P9M8</accession>
<dbReference type="Pfam" id="PF00890">
    <property type="entry name" value="FAD_binding_2"/>
    <property type="match status" value="1"/>
</dbReference>
<evidence type="ECO:0000256" key="7">
    <source>
        <dbReference type="ARBA" id="ARBA00061147"/>
    </source>
</evidence>
<evidence type="ECO:0000256" key="5">
    <source>
        <dbReference type="ARBA" id="ARBA00023221"/>
    </source>
</evidence>
<evidence type="ECO:0000256" key="6">
    <source>
        <dbReference type="ARBA" id="ARBA00051951"/>
    </source>
</evidence>
<dbReference type="Gene3D" id="3.50.50.60">
    <property type="entry name" value="FAD/NAD(P)-binding domain"/>
    <property type="match status" value="2"/>
</dbReference>
<dbReference type="GO" id="GO:0047571">
    <property type="term" value="F:3-oxosteroid 1-dehydrogenase activity"/>
    <property type="evidence" value="ECO:0007669"/>
    <property type="project" value="UniProtKB-EC"/>
</dbReference>
<dbReference type="SUPFAM" id="SSF51905">
    <property type="entry name" value="FAD/NAD(P)-binding domain"/>
    <property type="match status" value="1"/>
</dbReference>
<keyword evidence="4 12" id="KW-0560">Oxidoreductase</keyword>
<comment type="cofactor">
    <cofactor evidence="1">
        <name>FAD</name>
        <dbReference type="ChEBI" id="CHEBI:57692"/>
    </cofactor>
</comment>
<evidence type="ECO:0000256" key="1">
    <source>
        <dbReference type="ARBA" id="ARBA00001974"/>
    </source>
</evidence>
<comment type="catalytic activity">
    <reaction evidence="6">
        <text>a 3-oxosteroid + A = a 3-oxo-Delta(1)-steroid + AH2</text>
        <dbReference type="Rhea" id="RHEA:13329"/>
        <dbReference type="ChEBI" id="CHEBI:13193"/>
        <dbReference type="ChEBI" id="CHEBI:17499"/>
        <dbReference type="ChEBI" id="CHEBI:20156"/>
        <dbReference type="ChEBI" id="CHEBI:47788"/>
        <dbReference type="EC" id="1.3.99.4"/>
    </reaction>
</comment>
<keyword evidence="2" id="KW-0285">Flavoprotein</keyword>
<evidence type="ECO:0000256" key="4">
    <source>
        <dbReference type="ARBA" id="ARBA00023002"/>
    </source>
</evidence>
<evidence type="ECO:0000256" key="10">
    <source>
        <dbReference type="SAM" id="MobiDB-lite"/>
    </source>
</evidence>
<sequence>MRDDRTEAGATHDVIVVGSGAGALTGAVVAAADGLDTVVLERTPLLGGTSAYSGAACWLPGTQVQERAGLGDSTEAARTYLRALVGDAGADRREAFLRHAPELVARLESDPAVQFVWQAFPDYVAAPGRMDAGRSFVPRALPQEELGDLARLVRPAVDRDRAGRGHPGGPLVQGRALIGRLLLAATRTGNATVRTEHRVTGLITGNGRVTGVEARTPDGTVTVRARHGVLLAAGGFEGDAALRAEYGVPGSAAWSMAPSTATTGDLLRAAVRVGAATDLLDEAWWCLGTQRPDGSAAFTLGLRGGIVVDAAGQRFANESLPYDRMGRALAAARTPAHLVFDSRTGGALPAVTVPPADPAAHLESGVWVKADTLPELAGLIGVPADALTGTVARFNGHAADGTDPDHHRGEDPYDRFFADPRDAPGPNPCLVPLDRPPYYAARVVLSDLGTKGGLRTDARARVLDARGAPIPGLYAAGNTSASFTGRVYPGPGVPIGAAMVFASLAVRDMALPASGTAGGGPDGARSTVTALSAQD</sequence>
<dbReference type="InterPro" id="IPR027477">
    <property type="entry name" value="Succ_DH/fumarate_Rdtase_cat_sf"/>
</dbReference>
<dbReference type="PANTHER" id="PTHR43400">
    <property type="entry name" value="FUMARATE REDUCTASE"/>
    <property type="match status" value="1"/>
</dbReference>
<dbReference type="SUPFAM" id="SSF56425">
    <property type="entry name" value="Succinate dehydrogenase/fumarate reductase flavoprotein, catalytic domain"/>
    <property type="match status" value="1"/>
</dbReference>
<feature type="region of interest" description="Disordered" evidence="10">
    <location>
        <begin position="514"/>
        <end position="535"/>
    </location>
</feature>
<dbReference type="RefSeq" id="WP_115069628.1">
    <property type="nucleotide sequence ID" value="NZ_UHID01000008.1"/>
</dbReference>
<evidence type="ECO:0000313" key="12">
    <source>
        <dbReference type="EMBL" id="SUP61920.1"/>
    </source>
</evidence>
<reference evidence="12 13" key="1">
    <citation type="submission" date="2018-06" db="EMBL/GenBank/DDBJ databases">
        <authorList>
            <consortium name="Pathogen Informatics"/>
            <person name="Doyle S."/>
        </authorList>
    </citation>
    <scope>NUCLEOTIDE SEQUENCE [LARGE SCALE GENOMIC DNA]</scope>
    <source>
        <strain evidence="12 13">NCTC7807</strain>
    </source>
</reference>
<dbReference type="EC" id="1.3.99.4" evidence="8"/>
<dbReference type="InterPro" id="IPR003953">
    <property type="entry name" value="FAD-dep_OxRdtase_2_FAD-bd"/>
</dbReference>
<gene>
    <name evidence="12" type="ORF">NCTC7807_05078</name>
</gene>
<protein>
    <recommendedName>
        <fullName evidence="9">3-oxosteroid 1-dehydrogenase</fullName>
        <ecNumber evidence="8">1.3.99.4</ecNumber>
    </recommendedName>
</protein>
<name>A0A380P9M8_STRGR</name>
<dbReference type="InterPro" id="IPR050315">
    <property type="entry name" value="FAD-oxidoreductase_2"/>
</dbReference>
<dbReference type="Proteomes" id="UP000254150">
    <property type="component" value="Unassembled WGS sequence"/>
</dbReference>
<feature type="compositionally biased region" description="Polar residues" evidence="10">
    <location>
        <begin position="526"/>
        <end position="535"/>
    </location>
</feature>
<evidence type="ECO:0000256" key="9">
    <source>
        <dbReference type="ARBA" id="ARBA00069709"/>
    </source>
</evidence>
<proteinExistence type="inferred from homology"/>
<dbReference type="PANTHER" id="PTHR43400:SF10">
    <property type="entry name" value="3-OXOSTEROID 1-DEHYDROGENASE"/>
    <property type="match status" value="1"/>
</dbReference>
<evidence type="ECO:0000256" key="3">
    <source>
        <dbReference type="ARBA" id="ARBA00022827"/>
    </source>
</evidence>
<evidence type="ECO:0000313" key="13">
    <source>
        <dbReference type="Proteomes" id="UP000254150"/>
    </source>
</evidence>
<evidence type="ECO:0000256" key="2">
    <source>
        <dbReference type="ARBA" id="ARBA00022630"/>
    </source>
</evidence>
<comment type="similarity">
    <text evidence="7">Belongs to the FAD-dependent oxidoreductase 2 family. 3-oxosteroid dehydrogenase subfamily.</text>
</comment>